<sequence length="242" mass="25395">MTSTQFLAGRANLFYICSCQTGQRGRPCGPTDSTAITGSGAARTQHPSRHHREERSDVARHREERSDVARHREERSDVAIQGARPRSAVCRAAPRFNVGAGGPWIAASPFGLLARTAGSNSQAGGRRWAVGRQWAIPLPQGEDRPRSGQVRGRHADGRRSEPSSCRASPGGPLPKGEGGAGLGVTAGTEMPRKPLGSHVSGAEAPGSPLADPDCGQRAAETEADPADRAGPLAGRLPRGARR</sequence>
<name>A0A366ERP9_9HYPH</name>
<evidence type="ECO:0000256" key="1">
    <source>
        <dbReference type="SAM" id="MobiDB-lite"/>
    </source>
</evidence>
<dbReference type="Proteomes" id="UP000253529">
    <property type="component" value="Unassembled WGS sequence"/>
</dbReference>
<feature type="region of interest" description="Disordered" evidence="1">
    <location>
        <begin position="136"/>
        <end position="242"/>
    </location>
</feature>
<evidence type="ECO:0000313" key="2">
    <source>
        <dbReference type="EMBL" id="RBP04179.1"/>
    </source>
</evidence>
<feature type="compositionally biased region" description="Basic and acidic residues" evidence="1">
    <location>
        <begin position="51"/>
        <end position="77"/>
    </location>
</feature>
<evidence type="ECO:0000313" key="3">
    <source>
        <dbReference type="Proteomes" id="UP000253529"/>
    </source>
</evidence>
<keyword evidence="3" id="KW-1185">Reference proteome</keyword>
<feature type="region of interest" description="Disordered" evidence="1">
    <location>
        <begin position="22"/>
        <end position="87"/>
    </location>
</feature>
<comment type="caution">
    <text evidence="2">The sequence shown here is derived from an EMBL/GenBank/DDBJ whole genome shotgun (WGS) entry which is preliminary data.</text>
</comment>
<dbReference type="EMBL" id="QNRK01000040">
    <property type="protein sequence ID" value="RBP04179.1"/>
    <property type="molecule type" value="Genomic_DNA"/>
</dbReference>
<dbReference type="AlphaFoldDB" id="A0A366ERP9"/>
<gene>
    <name evidence="2" type="ORF">DFR50_14052</name>
</gene>
<accession>A0A366ERP9</accession>
<organism evidence="2 3">
    <name type="scientific">Roseiarcus fermentans</name>
    <dbReference type="NCBI Taxonomy" id="1473586"/>
    <lineage>
        <taxon>Bacteria</taxon>
        <taxon>Pseudomonadati</taxon>
        <taxon>Pseudomonadota</taxon>
        <taxon>Alphaproteobacteria</taxon>
        <taxon>Hyphomicrobiales</taxon>
        <taxon>Roseiarcaceae</taxon>
        <taxon>Roseiarcus</taxon>
    </lineage>
</organism>
<proteinExistence type="predicted"/>
<reference evidence="2 3" key="1">
    <citation type="submission" date="2018-06" db="EMBL/GenBank/DDBJ databases">
        <title>Genomic Encyclopedia of Type Strains, Phase IV (KMG-IV): sequencing the most valuable type-strain genomes for metagenomic binning, comparative biology and taxonomic classification.</title>
        <authorList>
            <person name="Goeker M."/>
        </authorList>
    </citation>
    <scope>NUCLEOTIDE SEQUENCE [LARGE SCALE GENOMIC DNA]</scope>
    <source>
        <strain evidence="2 3">DSM 24875</strain>
    </source>
</reference>
<protein>
    <submittedName>
        <fullName evidence="2">Uncharacterized protein</fullName>
    </submittedName>
</protein>